<feature type="domain" description="GIY-YIG" evidence="2">
    <location>
        <begin position="1"/>
        <end position="76"/>
    </location>
</feature>
<dbReference type="InterPro" id="IPR035901">
    <property type="entry name" value="GIY-YIG_endonuc_sf"/>
</dbReference>
<dbReference type="Gene3D" id="3.40.1440.10">
    <property type="entry name" value="GIY-YIG endonuclease"/>
    <property type="match status" value="1"/>
</dbReference>
<dbReference type="AlphaFoldDB" id="A0A1G1YZF8"/>
<evidence type="ECO:0000313" key="4">
    <source>
        <dbReference type="Proteomes" id="UP000178651"/>
    </source>
</evidence>
<dbReference type="InterPro" id="IPR000305">
    <property type="entry name" value="GIY-YIG_endonuc"/>
</dbReference>
<sequence>MFTVYVLKDDSDKLYKGLTNNLERRLKEHKSGHTVTTSRMANLKVVYTESFKDFETARKRELYLKSAAGRRFLKKVLRA</sequence>
<comment type="caution">
    <text evidence="3">The sequence shown here is derived from an EMBL/GenBank/DDBJ whole genome shotgun (WGS) entry which is preliminary data.</text>
</comment>
<dbReference type="Pfam" id="PF01541">
    <property type="entry name" value="GIY-YIG"/>
    <property type="match status" value="1"/>
</dbReference>
<dbReference type="PROSITE" id="PS50164">
    <property type="entry name" value="GIY_YIG"/>
    <property type="match status" value="1"/>
</dbReference>
<evidence type="ECO:0000313" key="3">
    <source>
        <dbReference type="EMBL" id="OGY57146.1"/>
    </source>
</evidence>
<evidence type="ECO:0000256" key="1">
    <source>
        <dbReference type="ARBA" id="ARBA00007435"/>
    </source>
</evidence>
<dbReference type="Proteomes" id="UP000178651">
    <property type="component" value="Unassembled WGS sequence"/>
</dbReference>
<organism evidence="3 4">
    <name type="scientific">Candidatus Colwellbacteria bacterium RIFCSPHIGHO2_02_FULL_43_15</name>
    <dbReference type="NCBI Taxonomy" id="1797686"/>
    <lineage>
        <taxon>Bacteria</taxon>
        <taxon>Candidatus Colwelliibacteriota</taxon>
    </lineage>
</organism>
<gene>
    <name evidence="3" type="ORF">A3D47_00100</name>
</gene>
<dbReference type="PANTHER" id="PTHR34477">
    <property type="entry name" value="UPF0213 PROTEIN YHBQ"/>
    <property type="match status" value="1"/>
</dbReference>
<accession>A0A1G1YZF8</accession>
<dbReference type="EMBL" id="MHIU01000045">
    <property type="protein sequence ID" value="OGY57146.1"/>
    <property type="molecule type" value="Genomic_DNA"/>
</dbReference>
<name>A0A1G1YZF8_9BACT</name>
<dbReference type="SUPFAM" id="SSF82771">
    <property type="entry name" value="GIY-YIG endonuclease"/>
    <property type="match status" value="1"/>
</dbReference>
<protein>
    <recommendedName>
        <fullName evidence="2">GIY-YIG domain-containing protein</fullName>
    </recommendedName>
</protein>
<evidence type="ECO:0000259" key="2">
    <source>
        <dbReference type="PROSITE" id="PS50164"/>
    </source>
</evidence>
<comment type="similarity">
    <text evidence="1">Belongs to the UPF0213 family.</text>
</comment>
<dbReference type="PANTHER" id="PTHR34477:SF1">
    <property type="entry name" value="UPF0213 PROTEIN YHBQ"/>
    <property type="match status" value="1"/>
</dbReference>
<reference evidence="3 4" key="1">
    <citation type="journal article" date="2016" name="Nat. Commun.">
        <title>Thousands of microbial genomes shed light on interconnected biogeochemical processes in an aquifer system.</title>
        <authorList>
            <person name="Anantharaman K."/>
            <person name="Brown C.T."/>
            <person name="Hug L.A."/>
            <person name="Sharon I."/>
            <person name="Castelle C.J."/>
            <person name="Probst A.J."/>
            <person name="Thomas B.C."/>
            <person name="Singh A."/>
            <person name="Wilkins M.J."/>
            <person name="Karaoz U."/>
            <person name="Brodie E.L."/>
            <person name="Williams K.H."/>
            <person name="Hubbard S.S."/>
            <person name="Banfield J.F."/>
        </authorList>
    </citation>
    <scope>NUCLEOTIDE SEQUENCE [LARGE SCALE GENOMIC DNA]</scope>
</reference>
<dbReference type="InterPro" id="IPR050190">
    <property type="entry name" value="UPF0213_domain"/>
</dbReference>
<proteinExistence type="inferred from homology"/>